<keyword evidence="2" id="KW-0560">Oxidoreductase</keyword>
<dbReference type="Pfam" id="PF13561">
    <property type="entry name" value="adh_short_C2"/>
    <property type="match status" value="1"/>
</dbReference>
<dbReference type="AlphaFoldDB" id="E6QK10"/>
<sequence length="253" mass="26945">MYASYPSLRGRRVLITGGASGIGAALVRGFAEQGSGVAFLDVQNDAASELIAQVAAAGHAQPLYWHCDLTNASALHTVVTGAIAALGGLEVLVNNAGNDQRHRTDEVTPEQWDNLMAINLRQQFFVTQAALPALRASGTASVLHMSSISWRIPSVGLPAYVAAKAAVVGLARTLAHEEGIHGVRFNSIQPGAILTEKQKRLWITPEYSAEILARQAIKRHLEPDEVVRLALFLAGEDSSAITGQSYVVDGGWM</sequence>
<comment type="similarity">
    <text evidence="1">Belongs to the short-chain dehydrogenases/reductases (SDR) family.</text>
</comment>
<comment type="caution">
    <text evidence="3">The sequence shown here is derived from an EMBL/GenBank/DDBJ whole genome shotgun (WGS) entry which is preliminary data.</text>
</comment>
<dbReference type="FunFam" id="3.40.50.720:FF:000084">
    <property type="entry name" value="Short-chain dehydrogenase reductase"/>
    <property type="match status" value="1"/>
</dbReference>
<dbReference type="Gene3D" id="3.40.50.720">
    <property type="entry name" value="NAD(P)-binding Rossmann-like Domain"/>
    <property type="match status" value="1"/>
</dbReference>
<dbReference type="EMBL" id="CABQ01000106">
    <property type="protein sequence ID" value="CBI07577.1"/>
    <property type="molecule type" value="Genomic_DNA"/>
</dbReference>
<dbReference type="PANTHER" id="PTHR43639:SF1">
    <property type="entry name" value="SHORT-CHAIN DEHYDROGENASE_REDUCTASE FAMILY PROTEIN"/>
    <property type="match status" value="1"/>
</dbReference>
<dbReference type="SUPFAM" id="SSF51735">
    <property type="entry name" value="NAD(P)-binding Rossmann-fold domains"/>
    <property type="match status" value="1"/>
</dbReference>
<dbReference type="PROSITE" id="PS00061">
    <property type="entry name" value="ADH_SHORT"/>
    <property type="match status" value="1"/>
</dbReference>
<protein>
    <submittedName>
        <fullName evidence="3">Putative oxidoreductase</fullName>
    </submittedName>
</protein>
<dbReference type="CDD" id="cd05233">
    <property type="entry name" value="SDR_c"/>
    <property type="match status" value="1"/>
</dbReference>
<dbReference type="InterPro" id="IPR036291">
    <property type="entry name" value="NAD(P)-bd_dom_sf"/>
</dbReference>
<accession>E6QK10</accession>
<organism evidence="3">
    <name type="scientific">mine drainage metagenome</name>
    <dbReference type="NCBI Taxonomy" id="410659"/>
    <lineage>
        <taxon>unclassified sequences</taxon>
        <taxon>metagenomes</taxon>
        <taxon>ecological metagenomes</taxon>
    </lineage>
</organism>
<evidence type="ECO:0000256" key="1">
    <source>
        <dbReference type="ARBA" id="ARBA00006484"/>
    </source>
</evidence>
<evidence type="ECO:0000313" key="3">
    <source>
        <dbReference type="EMBL" id="CBI07577.1"/>
    </source>
</evidence>
<reference evidence="3" key="1">
    <citation type="submission" date="2009-10" db="EMBL/GenBank/DDBJ databases">
        <title>Diversity of trophic interactions inside an arsenic-rich microbial ecosystem.</title>
        <authorList>
            <person name="Bertin P.N."/>
            <person name="Heinrich-Salmeron A."/>
            <person name="Pelletier E."/>
            <person name="Goulhen-Chollet F."/>
            <person name="Arsene-Ploetze F."/>
            <person name="Gallien S."/>
            <person name="Calteau A."/>
            <person name="Vallenet D."/>
            <person name="Casiot C."/>
            <person name="Chane-Woon-Ming B."/>
            <person name="Giloteaux L."/>
            <person name="Barakat M."/>
            <person name="Bonnefoy V."/>
            <person name="Bruneel O."/>
            <person name="Chandler M."/>
            <person name="Cleiss J."/>
            <person name="Duran R."/>
            <person name="Elbaz-Poulichet F."/>
            <person name="Fonknechten N."/>
            <person name="Lauga B."/>
            <person name="Mornico D."/>
            <person name="Ortet P."/>
            <person name="Schaeffer C."/>
            <person name="Siguier P."/>
            <person name="Alexander Thil Smith A."/>
            <person name="Van Dorsselaer A."/>
            <person name="Weissenbach J."/>
            <person name="Medigue C."/>
            <person name="Le Paslier D."/>
        </authorList>
    </citation>
    <scope>NUCLEOTIDE SEQUENCE</scope>
</reference>
<gene>
    <name evidence="3" type="ORF">CARN6_0928</name>
</gene>
<dbReference type="PRINTS" id="PR00081">
    <property type="entry name" value="GDHRDH"/>
</dbReference>
<evidence type="ECO:0000256" key="2">
    <source>
        <dbReference type="ARBA" id="ARBA00023002"/>
    </source>
</evidence>
<dbReference type="GO" id="GO:0016491">
    <property type="term" value="F:oxidoreductase activity"/>
    <property type="evidence" value="ECO:0007669"/>
    <property type="project" value="UniProtKB-KW"/>
</dbReference>
<dbReference type="InterPro" id="IPR002347">
    <property type="entry name" value="SDR_fam"/>
</dbReference>
<dbReference type="InterPro" id="IPR020904">
    <property type="entry name" value="Sc_DH/Rdtase_CS"/>
</dbReference>
<name>E6QK10_9ZZZZ</name>
<proteinExistence type="inferred from homology"/>
<dbReference type="PANTHER" id="PTHR43639">
    <property type="entry name" value="OXIDOREDUCTASE, SHORT-CHAIN DEHYDROGENASE/REDUCTASE FAMILY (AFU_ORTHOLOGUE AFUA_5G02870)"/>
    <property type="match status" value="1"/>
</dbReference>
<dbReference type="PRINTS" id="PR00080">
    <property type="entry name" value="SDRFAMILY"/>
</dbReference>